<dbReference type="SMART" id="SM00777">
    <property type="entry name" value="Mad3_BUB1_I"/>
    <property type="match status" value="1"/>
</dbReference>
<evidence type="ECO:0000313" key="8">
    <source>
        <dbReference type="EMBL" id="EFJ48462.1"/>
    </source>
</evidence>
<dbReference type="Gene3D" id="1.10.510.10">
    <property type="entry name" value="Transferase(Phosphotransferase) domain 1"/>
    <property type="match status" value="1"/>
</dbReference>
<dbReference type="InterPro" id="IPR008271">
    <property type="entry name" value="Ser/Thr_kinase_AS"/>
</dbReference>
<dbReference type="STRING" id="3068.D8TVH8"/>
<feature type="compositionally biased region" description="Polar residues" evidence="5">
    <location>
        <begin position="1666"/>
        <end position="1675"/>
    </location>
</feature>
<dbReference type="SMART" id="SM00220">
    <property type="entry name" value="S_TKc"/>
    <property type="match status" value="1"/>
</dbReference>
<dbReference type="Pfam" id="PF08311">
    <property type="entry name" value="Mad3_BUB1_I"/>
    <property type="match status" value="1"/>
</dbReference>
<feature type="compositionally biased region" description="Low complexity" evidence="5">
    <location>
        <begin position="483"/>
        <end position="496"/>
    </location>
</feature>
<feature type="region of interest" description="Disordered" evidence="5">
    <location>
        <begin position="483"/>
        <end position="504"/>
    </location>
</feature>
<dbReference type="GO" id="GO:0032991">
    <property type="term" value="C:protein-containing complex"/>
    <property type="evidence" value="ECO:0007669"/>
    <property type="project" value="UniProtKB-ARBA"/>
</dbReference>
<dbReference type="PANTHER" id="PTHR14030:SF4">
    <property type="entry name" value="BUB1 KINASE, ISOFORM A-RELATED"/>
    <property type="match status" value="1"/>
</dbReference>
<dbReference type="GO" id="GO:0007094">
    <property type="term" value="P:mitotic spindle assembly checkpoint signaling"/>
    <property type="evidence" value="ECO:0007669"/>
    <property type="project" value="InterPro"/>
</dbReference>
<evidence type="ECO:0000259" key="6">
    <source>
        <dbReference type="PROSITE" id="PS50011"/>
    </source>
</evidence>
<evidence type="ECO:0000256" key="5">
    <source>
        <dbReference type="SAM" id="MobiDB-lite"/>
    </source>
</evidence>
<dbReference type="OrthoDB" id="248495at2759"/>
<feature type="compositionally biased region" description="Low complexity" evidence="5">
    <location>
        <begin position="651"/>
        <end position="660"/>
    </location>
</feature>
<dbReference type="GO" id="GO:0005524">
    <property type="term" value="F:ATP binding"/>
    <property type="evidence" value="ECO:0007669"/>
    <property type="project" value="InterPro"/>
</dbReference>
<evidence type="ECO:0000256" key="4">
    <source>
        <dbReference type="ARBA" id="ARBA00023328"/>
    </source>
</evidence>
<dbReference type="InterPro" id="IPR011009">
    <property type="entry name" value="Kinase-like_dom_sf"/>
</dbReference>
<evidence type="ECO:0000259" key="7">
    <source>
        <dbReference type="PROSITE" id="PS51489"/>
    </source>
</evidence>
<dbReference type="InterPro" id="IPR015661">
    <property type="entry name" value="Bub1/Mad3"/>
</dbReference>
<organism evidence="9">
    <name type="scientific">Volvox carteri f. nagariensis</name>
    <dbReference type="NCBI Taxonomy" id="3068"/>
    <lineage>
        <taxon>Eukaryota</taxon>
        <taxon>Viridiplantae</taxon>
        <taxon>Chlorophyta</taxon>
        <taxon>core chlorophytes</taxon>
        <taxon>Chlorophyceae</taxon>
        <taxon>CS clade</taxon>
        <taxon>Chlamydomonadales</taxon>
        <taxon>Volvocaceae</taxon>
        <taxon>Volvox</taxon>
    </lineage>
</organism>
<name>D8TVH8_VOLCA</name>
<dbReference type="GO" id="GO:0000776">
    <property type="term" value="C:kinetochore"/>
    <property type="evidence" value="ECO:0007669"/>
    <property type="project" value="UniProtKB-KW"/>
</dbReference>
<accession>D8TVH8</accession>
<dbReference type="InterPro" id="IPR013212">
    <property type="entry name" value="Mad3/Bub1_I"/>
</dbReference>
<evidence type="ECO:0000256" key="1">
    <source>
        <dbReference type="ARBA" id="ARBA00004629"/>
    </source>
</evidence>
<dbReference type="PROSITE" id="PS50011">
    <property type="entry name" value="PROTEIN_KINASE_DOM"/>
    <property type="match status" value="1"/>
</dbReference>
<proteinExistence type="predicted"/>
<feature type="region of interest" description="Disordered" evidence="5">
    <location>
        <begin position="1635"/>
        <end position="1685"/>
    </location>
</feature>
<dbReference type="eggNOG" id="KOG0200">
    <property type="taxonomic scope" value="Eukaryota"/>
</dbReference>
<keyword evidence="4" id="KW-0137">Centromere</keyword>
<evidence type="ECO:0008006" key="10">
    <source>
        <dbReference type="Google" id="ProtNLM"/>
    </source>
</evidence>
<dbReference type="PANTHER" id="PTHR14030">
    <property type="entry name" value="MITOTIC CHECKPOINT SERINE/THREONINE-PROTEIN KINASE BUB1"/>
    <property type="match status" value="1"/>
</dbReference>
<dbReference type="PROSITE" id="PS00108">
    <property type="entry name" value="PROTEIN_KINASE_ST"/>
    <property type="match status" value="1"/>
</dbReference>
<dbReference type="InterPro" id="IPR001245">
    <property type="entry name" value="Ser-Thr/Tyr_kinase_cat_dom"/>
</dbReference>
<protein>
    <recommendedName>
        <fullName evidence="10">BUB1 N-terminal domain-containing protein</fullName>
    </recommendedName>
</protein>
<feature type="domain" description="BUB1 N-terminal" evidence="7">
    <location>
        <begin position="40"/>
        <end position="201"/>
    </location>
</feature>
<dbReference type="KEGG" id="vcn:VOLCADRAFT_104641"/>
<dbReference type="RefSeq" id="XP_002950261.1">
    <property type="nucleotide sequence ID" value="XM_002950215.1"/>
</dbReference>
<comment type="subcellular location">
    <subcellularLocation>
        <location evidence="1">Chromosome</location>
        <location evidence="1">Centromere</location>
        <location evidence="1">Kinetochore</location>
    </subcellularLocation>
</comment>
<dbReference type="InParanoid" id="D8TVH8"/>
<feature type="compositionally biased region" description="Polar residues" evidence="5">
    <location>
        <begin position="999"/>
        <end position="1012"/>
    </location>
</feature>
<dbReference type="GO" id="GO:0051754">
    <property type="term" value="P:meiotic sister chromatid cohesion, centromeric"/>
    <property type="evidence" value="ECO:0007669"/>
    <property type="project" value="TreeGrafter"/>
</dbReference>
<sequence length="2761" mass="289932">MDWELTKENCVPVRQGRSKAALQELADPRLEGLEAKRRELWAEVTDYRGDDPLEPWQRYIKWMQEYGVGGGKADLTKVLEACTKELQKYPRYTNDIRCLRIWIQYADCLADPDDVFLFLKEKGIGRDFALYYEAYGTYFELKGNFQAADAVYMDGIQRGVKQLERLKQKHMAFQQRMAQRVQRRIQDEQVMGPPPQEPLRVNLGTIGTRAAARGQLGQQQQSAAGIFSVAAVPQQPSRLFGPRPGAVQQERGQRPFVGLHEDEEFVIGDNPRPSLPGYSMMPQVIVDPCQIYLATQLNNLGELQPVGIRRKENLDRALAWNQAALLPGTAASAAAPASTASGIQVFTDEEFQDGEARRAGCLGQLEHGAPAALVGPSTGQSLLLPGASRLTAGAASGDVDALMFSLAPPVTLLHGLQPGPPHSVSQSVAALSISGKPTVAQQSKAPLDAQFAWAAAAGPLTDGGALSRGGHTTLPGVMPAGAQAEASAPSVTAAATDGSHEDGGAEEEMSYEELRAVAWFRGNPAPSHENRTGVVVYTPSGLGSSSMAHGAAQQPGADPQRAILPLLPPAVRNGANGAENASAAVVACGSARGEAASASAAPRRAPFGQVISAVLGGTGAPKQYMQSDNCTAALENGSAISNGGQQRRPLADAPPAAQAPSGHPPNGSVGTVFPTTPPFGLQDDPPPQLPKPTNNVSTKVCDDDPQPTVTISTRGAFDLINSLFSEDLPLQNERAERGQPRPCSTLADPLAPPAAIQPPAVVVEARPPWLEPKAAHSTSLPAPKQPLAAEPTVTLHTKLAFDALNDMFCDTLPHEEARKLSRRLASDGGNGTMPMKPISASDVCRLANAARSSRAAAPVIGRREPLSSSCGGFGGPHCGGQEISTVTAHGFIATASSLAIHEDTFFLGPATAAVCGDAVQGPGGPALQAGPPLSHVHNSVHQPDMRAMYEDTEFIPRGGNAVSASGSFILEDTEFVTRHHGPSMAGPSLGGYERATKAQGDSRTGTVPTTAPNARPGHRDLCAVRGGTRAATNGFHQRSAPKKSLQVYEDTHLFIYSSDRSHAVVVHSAGPAAHLMPPGLVNAVCHGGSHSLLFEGKKPLIHTQAAPLEPLPHDWFALDAVEGADSFLLLPLEGPEQLYGSVLFCINEADDGSCTGMHAIRTAYDLEELELLSQYLSVGLPTSATDLEVLQVLSDRAPPNPEAASAPRRFHPTGRPRHSSHSTHLLVLCCFLPVSDVPSPRPRLVANAATLIQRSLTIQEAVTSLVEALHTCMRLRTRLDLECLPAGVWGEGWEVSFRSFPVAAFFRAQPSAQQPTNTLLAQKQALIIQHHQHAAGCDAAAGGSPSSRILSGAKWLMDDASVLTGLGCGSGPLFMYGAAVPPDSDTAAAVADVQLQQQQQTPSRAWLQVATSAVHSSSGTGSGVRARLAACGQALAQRESMDAATIPSGGGGGGSQSLRGQVSMALTGLTGLPAAAAPGVRVRATTAMLHQTLLSQHINLLAAAAGTGNSIDGHVGPGSARSGFRAGAANQLLPTSVEAASALNAALGSKGSEGSRGVGSVAGSNPNTCVAAAAAAAVTSTATASRQAANIAVVPNCATFLMADERQPYKDILHVQRMLPQARAHSLVLVVTGPLERPQSPCSSSTDAQQMPLTGDGVTPRKFKQLESQHQQVKQQGRGADAPLSHRPAALQQPYTLGEPSMAPAAAVAAADATKRCLELYRGGSLHLATSAAANRATAAAAAAAASAASLPLVDIIALDATAQSSSAGLGGGGGSGALATSGGALSYPMAWLAVYLVSSESIPRVILDQVAEEAHQLLQVLHRPMAAALTGPYLVQEFVRFAMTALGKASAAGSGMGGVPAAAAAGAAATAAVPVPVSAASSLRPPSLVASHSLSHLHPSALEAGMQTHISTDTADDATTLSVVFDGAVNANTGTLSMMISSMRDVLSTVQLDRSPDFRPAALEDIYAVRLLRVIGRGGHGVFSRARLYNTPVAVKIIPSSDDADVAGPPHPHPSAAGGGGGGGGDSGGGGGGGGGGADGAEAAQKLQQRQKRWLLRDALEVAVTTTISHPHVVQVLNFFTDALVVEYSHNPGRYRLLPREDNPTGAAKEYCDAGTLKQAVDNGCFRLQRNGQQQQLDPDGGGGSAADMISGGGGGRSIAASAAALAAASLPAIQPPLSMVALLTSLLEVAAGLRHLHENRLVHCDIKPSNVLLRSCTADTRGWVCKLSDFGCVRLMTEVDPATGRPAFLSLSPVGSLSYMAPESMFRDTYLDTSIDIYSFGIMMWECAMGQLPYAGVSAQQLPSLVRRGLRPSFHPGVPLEYRQIACVSWAQDPRRRPTAAALVQLLQRLLVRTLEEVDMREVITTVRQQQQQQQQHANGDAARCMVKGPIEAYGATYAEGCWARGLTIFTVVQNGTYAEEQLLRCPRVEYVNRIWGVVLGVARGGEYAVAAKAVEGEAQPEAEAAALLRATSPTDGLRRPPADSQDPFGSIQAWIQTQHTEGIVIRRETWEKLLGRVRTAAQAGGALELLLRDAKVRDSSGWDWATHGYGQTAFQLVQVAAEAGAPEVAERLLEHREDLHLTLNKELVPSLIRKVAGATTETESAKGNGRGDVDVDACVEVVQRLYEQEAAYELSRVLRRAGDVQGVKSLHAQMRQEGLAVRDRLLEDIERWLAKRGVRVAAYAGRHSRGSCPAPKHRELAPHATCLPGSLEVPPVQMKVRTDRGHFHLWSTAKAKMACVVQQKAYAVYPACDVVPAL</sequence>
<keyword evidence="2" id="KW-0158">Chromosome</keyword>
<feature type="compositionally biased region" description="Polar residues" evidence="5">
    <location>
        <begin position="1640"/>
        <end position="1652"/>
    </location>
</feature>
<feature type="region of interest" description="Disordered" evidence="5">
    <location>
        <begin position="635"/>
        <end position="706"/>
    </location>
</feature>
<dbReference type="GeneID" id="9616664"/>
<keyword evidence="3" id="KW-0995">Kinetochore</keyword>
<reference evidence="8 9" key="1">
    <citation type="journal article" date="2010" name="Science">
        <title>Genomic analysis of organismal complexity in the multicellular green alga Volvox carteri.</title>
        <authorList>
            <person name="Prochnik S.E."/>
            <person name="Umen J."/>
            <person name="Nedelcu A.M."/>
            <person name="Hallmann A."/>
            <person name="Miller S.M."/>
            <person name="Nishii I."/>
            <person name="Ferris P."/>
            <person name="Kuo A."/>
            <person name="Mitros T."/>
            <person name="Fritz-Laylin L.K."/>
            <person name="Hellsten U."/>
            <person name="Chapman J."/>
            <person name="Simakov O."/>
            <person name="Rensing S.A."/>
            <person name="Terry A."/>
            <person name="Pangilinan J."/>
            <person name="Kapitonov V."/>
            <person name="Jurka J."/>
            <person name="Salamov A."/>
            <person name="Shapiro H."/>
            <person name="Schmutz J."/>
            <person name="Grimwood J."/>
            <person name="Lindquist E."/>
            <person name="Lucas S."/>
            <person name="Grigoriev I.V."/>
            <person name="Schmitt R."/>
            <person name="Kirk D."/>
            <person name="Rokhsar D.S."/>
        </authorList>
    </citation>
    <scope>NUCLEOTIDE SEQUENCE [LARGE SCALE GENOMIC DNA]</scope>
    <source>
        <strain evidence="9">f. Nagariensis / Eve</strain>
    </source>
</reference>
<feature type="domain" description="Protein kinase" evidence="6">
    <location>
        <begin position="1970"/>
        <end position="2353"/>
    </location>
</feature>
<dbReference type="PROSITE" id="PS51489">
    <property type="entry name" value="BUB1_N"/>
    <property type="match status" value="1"/>
</dbReference>
<keyword evidence="9" id="KW-1185">Reference proteome</keyword>
<feature type="region of interest" description="Disordered" evidence="5">
    <location>
        <begin position="2002"/>
        <end position="2047"/>
    </location>
</feature>
<dbReference type="SUPFAM" id="SSF56112">
    <property type="entry name" value="Protein kinase-like (PK-like)"/>
    <property type="match status" value="1"/>
</dbReference>
<evidence type="ECO:0000256" key="2">
    <source>
        <dbReference type="ARBA" id="ARBA00022454"/>
    </source>
</evidence>
<dbReference type="Gene3D" id="1.25.40.430">
    <property type="match status" value="1"/>
</dbReference>
<dbReference type="eggNOG" id="KOG1166">
    <property type="taxonomic scope" value="Eukaryota"/>
</dbReference>
<feature type="compositionally biased region" description="Gly residues" evidence="5">
    <location>
        <begin position="2018"/>
        <end position="2040"/>
    </location>
</feature>
<dbReference type="GO" id="GO:0004672">
    <property type="term" value="F:protein kinase activity"/>
    <property type="evidence" value="ECO:0007669"/>
    <property type="project" value="InterPro"/>
</dbReference>
<evidence type="ECO:0000256" key="3">
    <source>
        <dbReference type="ARBA" id="ARBA00022838"/>
    </source>
</evidence>
<dbReference type="InterPro" id="IPR000719">
    <property type="entry name" value="Prot_kinase_dom"/>
</dbReference>
<gene>
    <name evidence="8" type="ORF">VOLCADRAFT_104641</name>
</gene>
<feature type="region of interest" description="Disordered" evidence="5">
    <location>
        <begin position="982"/>
        <end position="1019"/>
    </location>
</feature>
<dbReference type="EMBL" id="GL378339">
    <property type="protein sequence ID" value="EFJ48462.1"/>
    <property type="molecule type" value="Genomic_DNA"/>
</dbReference>
<dbReference type="Pfam" id="PF07714">
    <property type="entry name" value="PK_Tyr_Ser-Thr"/>
    <property type="match status" value="1"/>
</dbReference>
<dbReference type="Proteomes" id="UP000001058">
    <property type="component" value="Unassembled WGS sequence"/>
</dbReference>
<evidence type="ECO:0000313" key="9">
    <source>
        <dbReference type="Proteomes" id="UP000001058"/>
    </source>
</evidence>